<evidence type="ECO:0000259" key="2">
    <source>
        <dbReference type="Pfam" id="PF08969"/>
    </source>
</evidence>
<feature type="compositionally biased region" description="Low complexity" evidence="1">
    <location>
        <begin position="218"/>
        <end position="228"/>
    </location>
</feature>
<keyword evidence="3" id="KW-0378">Hydrolase</keyword>
<dbReference type="SUPFAM" id="SSF52821">
    <property type="entry name" value="Rhodanese/Cell cycle control phosphatase"/>
    <property type="match status" value="1"/>
</dbReference>
<feature type="region of interest" description="Disordered" evidence="1">
    <location>
        <begin position="212"/>
        <end position="235"/>
    </location>
</feature>
<dbReference type="Proteomes" id="UP000749646">
    <property type="component" value="Unassembled WGS sequence"/>
</dbReference>
<evidence type="ECO:0000313" key="3">
    <source>
        <dbReference type="EMBL" id="KAG0002586.1"/>
    </source>
</evidence>
<feature type="region of interest" description="Disordered" evidence="1">
    <location>
        <begin position="671"/>
        <end position="728"/>
    </location>
</feature>
<dbReference type="InterPro" id="IPR036873">
    <property type="entry name" value="Rhodanese-like_dom_sf"/>
</dbReference>
<dbReference type="GO" id="GO:0006508">
    <property type="term" value="P:proteolysis"/>
    <property type="evidence" value="ECO:0007669"/>
    <property type="project" value="UniProtKB-KW"/>
</dbReference>
<dbReference type="OrthoDB" id="292964at2759"/>
<proteinExistence type="predicted"/>
<comment type="caution">
    <text evidence="3">The sequence shown here is derived from an EMBL/GenBank/DDBJ whole genome shotgun (WGS) entry which is preliminary data.</text>
</comment>
<dbReference type="Pfam" id="PF08969">
    <property type="entry name" value="USP8_dimer"/>
    <property type="match status" value="1"/>
</dbReference>
<sequence>MLPAITTTTTIAVLDSPQQKIQSLVAQARVQREPGHSAKQYIRSAQSVLNAAEMARTRGELEAAFVQYLRATTIVLEVVPQDKDFDKLKSDTEYLAIKNRIRELFSDTEKIKKMLLERYEKIQEIEASALETAAKASRPKPPPRPNKPDFLSASRHDGQVPIVTPIAALSPPMSLSSLGPAAPSAGHSPTVPQSTLPNFTPVSVEVFLGSQGSQATMSSTPLNSTTSSGPPPTSLASFRPLLPTPFSFSSVPAPALQPNTAPLATIPGISSSPRSLPLLPSSAPIYGVVSNGSITSTYSVPAPHPSVPPASAPAVIANGGGSGIRSGPGSSSSHTTSLQSAAPASISGEKDTYPYPLSIKSQKLLEFMTKPGGPSLLLIDARMQSQYSHARVNAPSIINIEPIALRNEVSAKVIAEQGMFNNPPEEQKLFADRASFELVIYYDQNSTEMSTSGALFNLFRALHDLEFGKPLFRRPVLLIGGFDAWLDCAGMNWVKGHGVESIVRMSKSPSILSDSTDVSLEYRSNSYNHPSQNPPIIAKLSRGGGVNRHDGRIIVQTIGDYIYRDDTPQSMVNPRIGSNASNIPNIAYPPSATPYTNINASFNNARIQSDGVYRAYSPGFQSAGYKNQQVYQDTSVGVSSQMGGRVYNNDTLSGTLRRPLTMYDNHWNNFGPHSQTTTPPSIPLSDSNISPNSVEVDTSSGPALSAVPSPSTMRPPIPPKPMRPLPQTPGMNDLRDYTKFGSGFSKIGSQLGKTGLTNL</sequence>
<reference evidence="3" key="1">
    <citation type="journal article" date="2020" name="Fungal Divers.">
        <title>Resolving the Mortierellaceae phylogeny through synthesis of multi-gene phylogenetics and phylogenomics.</title>
        <authorList>
            <person name="Vandepol N."/>
            <person name="Liber J."/>
            <person name="Desiro A."/>
            <person name="Na H."/>
            <person name="Kennedy M."/>
            <person name="Barry K."/>
            <person name="Grigoriev I.V."/>
            <person name="Miller A.N."/>
            <person name="O'Donnell K."/>
            <person name="Stajich J.E."/>
            <person name="Bonito G."/>
        </authorList>
    </citation>
    <scope>NUCLEOTIDE SEQUENCE</scope>
    <source>
        <strain evidence="3">MES-2147</strain>
    </source>
</reference>
<dbReference type="AlphaFoldDB" id="A0A9P6SU21"/>
<dbReference type="Gene3D" id="1.20.58.80">
    <property type="entry name" value="Phosphotransferase system, lactose/cellobiose-type IIA subunit"/>
    <property type="match status" value="1"/>
</dbReference>
<accession>A0A9P6SU21</accession>
<name>A0A9P6SU21_9FUNG</name>
<dbReference type="EMBL" id="JAAAHW010000428">
    <property type="protein sequence ID" value="KAG0002586.1"/>
    <property type="molecule type" value="Genomic_DNA"/>
</dbReference>
<dbReference type="SUPFAM" id="SSF140856">
    <property type="entry name" value="USP8 N-terminal domain-like"/>
    <property type="match status" value="1"/>
</dbReference>
<keyword evidence="4" id="KW-1185">Reference proteome</keyword>
<feature type="non-terminal residue" evidence="3">
    <location>
        <position position="759"/>
    </location>
</feature>
<feature type="domain" description="USP8 dimerisation" evidence="2">
    <location>
        <begin position="18"/>
        <end position="121"/>
    </location>
</feature>
<feature type="compositionally biased region" description="Pro residues" evidence="1">
    <location>
        <begin position="713"/>
        <end position="727"/>
    </location>
</feature>
<dbReference type="PANTHER" id="PTHR12947">
    <property type="entry name" value="AMSH-LIKE PROTEASE"/>
    <property type="match status" value="1"/>
</dbReference>
<dbReference type="Gene3D" id="3.40.250.10">
    <property type="entry name" value="Rhodanese-like domain"/>
    <property type="match status" value="1"/>
</dbReference>
<gene>
    <name evidence="3" type="primary">DOA4_1</name>
    <name evidence="3" type="ORF">BGZ65_002529</name>
</gene>
<keyword evidence="3" id="KW-0645">Protease</keyword>
<feature type="compositionally biased region" description="Polar residues" evidence="1">
    <location>
        <begin position="671"/>
        <end position="702"/>
    </location>
</feature>
<evidence type="ECO:0000256" key="1">
    <source>
        <dbReference type="SAM" id="MobiDB-lite"/>
    </source>
</evidence>
<dbReference type="PANTHER" id="PTHR12947:SF20">
    <property type="match status" value="1"/>
</dbReference>
<dbReference type="GO" id="GO:0008233">
    <property type="term" value="F:peptidase activity"/>
    <property type="evidence" value="ECO:0007669"/>
    <property type="project" value="UniProtKB-KW"/>
</dbReference>
<dbReference type="InterPro" id="IPR015063">
    <property type="entry name" value="USP8_dimer"/>
</dbReference>
<evidence type="ECO:0000313" key="4">
    <source>
        <dbReference type="Proteomes" id="UP000749646"/>
    </source>
</evidence>
<organism evidence="3 4">
    <name type="scientific">Modicella reniformis</name>
    <dbReference type="NCBI Taxonomy" id="1440133"/>
    <lineage>
        <taxon>Eukaryota</taxon>
        <taxon>Fungi</taxon>
        <taxon>Fungi incertae sedis</taxon>
        <taxon>Mucoromycota</taxon>
        <taxon>Mortierellomycotina</taxon>
        <taxon>Mortierellomycetes</taxon>
        <taxon>Mortierellales</taxon>
        <taxon>Mortierellaceae</taxon>
        <taxon>Modicella</taxon>
    </lineage>
</organism>
<feature type="region of interest" description="Disordered" evidence="1">
    <location>
        <begin position="316"/>
        <end position="347"/>
    </location>
</feature>
<protein>
    <submittedName>
        <fullName evidence="3">Ubiquitin-specific protease doa4</fullName>
    </submittedName>
</protein>
<feature type="region of interest" description="Disordered" evidence="1">
    <location>
        <begin position="132"/>
        <end position="156"/>
    </location>
</feature>